<proteinExistence type="predicted"/>
<organism evidence="3 4">
    <name type="scientific">Ambispora leptoticha</name>
    <dbReference type="NCBI Taxonomy" id="144679"/>
    <lineage>
        <taxon>Eukaryota</taxon>
        <taxon>Fungi</taxon>
        <taxon>Fungi incertae sedis</taxon>
        <taxon>Mucoromycota</taxon>
        <taxon>Glomeromycotina</taxon>
        <taxon>Glomeromycetes</taxon>
        <taxon>Archaeosporales</taxon>
        <taxon>Ambisporaceae</taxon>
        <taxon>Ambispora</taxon>
    </lineage>
</organism>
<sequence length="267" mass="28449">MSGPLPPGWEERFDENHKRHYYVNASIRATTWYDPRKHPHGGAYTPQYTSSYTAPTTPAYTPQYTSSYTAPTTPAPNAPNIIVVHQQREKKPSKPTSGSSSKPHISGTAALVGTQIGAAVLNTALTGKPNGNPLITAIGKIAADALHNKGNANNNAEKGNDEQGNAKQANATPGPTNPYQAYMAQYKKYLQQMQQLQHSGHGHGASHFPNAFGGFNFNNATDSSSGFDFSNLGNDFSNFSNMFGGGGGMNFSGGGMDFSGVYFGHVT</sequence>
<dbReference type="PROSITE" id="PS01159">
    <property type="entry name" value="WW_DOMAIN_1"/>
    <property type="match status" value="1"/>
</dbReference>
<dbReference type="InterPro" id="IPR036020">
    <property type="entry name" value="WW_dom_sf"/>
</dbReference>
<name>A0A9N8WAL7_9GLOM</name>
<dbReference type="InterPro" id="IPR001202">
    <property type="entry name" value="WW_dom"/>
</dbReference>
<dbReference type="Proteomes" id="UP000789508">
    <property type="component" value="Unassembled WGS sequence"/>
</dbReference>
<dbReference type="AlphaFoldDB" id="A0A9N8WAL7"/>
<dbReference type="EMBL" id="CAJVPS010000349">
    <property type="protein sequence ID" value="CAG8479429.1"/>
    <property type="molecule type" value="Genomic_DNA"/>
</dbReference>
<comment type="caution">
    <text evidence="3">The sequence shown here is derived from an EMBL/GenBank/DDBJ whole genome shotgun (WGS) entry which is preliminary data.</text>
</comment>
<dbReference type="CDD" id="cd00201">
    <property type="entry name" value="WW"/>
    <property type="match status" value="1"/>
</dbReference>
<dbReference type="PROSITE" id="PS50020">
    <property type="entry name" value="WW_DOMAIN_2"/>
    <property type="match status" value="1"/>
</dbReference>
<dbReference type="SUPFAM" id="SSF51045">
    <property type="entry name" value="WW domain"/>
    <property type="match status" value="1"/>
</dbReference>
<evidence type="ECO:0000313" key="3">
    <source>
        <dbReference type="EMBL" id="CAG8479429.1"/>
    </source>
</evidence>
<evidence type="ECO:0000259" key="2">
    <source>
        <dbReference type="PROSITE" id="PS50020"/>
    </source>
</evidence>
<dbReference type="SMART" id="SM00456">
    <property type="entry name" value="WW"/>
    <property type="match status" value="1"/>
</dbReference>
<feature type="compositionally biased region" description="Low complexity" evidence="1">
    <location>
        <begin position="94"/>
        <end position="103"/>
    </location>
</feature>
<feature type="domain" description="WW" evidence="2">
    <location>
        <begin position="3"/>
        <end position="37"/>
    </location>
</feature>
<feature type="region of interest" description="Disordered" evidence="1">
    <location>
        <begin position="86"/>
        <end position="106"/>
    </location>
</feature>
<reference evidence="3" key="1">
    <citation type="submission" date="2021-06" db="EMBL/GenBank/DDBJ databases">
        <authorList>
            <person name="Kallberg Y."/>
            <person name="Tangrot J."/>
            <person name="Rosling A."/>
        </authorList>
    </citation>
    <scope>NUCLEOTIDE SEQUENCE</scope>
    <source>
        <strain evidence="3">FL130A</strain>
    </source>
</reference>
<gene>
    <name evidence="3" type="ORF">ALEPTO_LOCUS2410</name>
</gene>
<dbReference type="Pfam" id="PF00397">
    <property type="entry name" value="WW"/>
    <property type="match status" value="1"/>
</dbReference>
<accession>A0A9N8WAL7</accession>
<evidence type="ECO:0000313" key="4">
    <source>
        <dbReference type="Proteomes" id="UP000789508"/>
    </source>
</evidence>
<dbReference type="OrthoDB" id="2449895at2759"/>
<feature type="compositionally biased region" description="Polar residues" evidence="1">
    <location>
        <begin position="163"/>
        <end position="175"/>
    </location>
</feature>
<protein>
    <submittedName>
        <fullName evidence="3">13687_t:CDS:1</fullName>
    </submittedName>
</protein>
<dbReference type="Gene3D" id="2.20.70.10">
    <property type="match status" value="1"/>
</dbReference>
<keyword evidence="4" id="KW-1185">Reference proteome</keyword>
<evidence type="ECO:0000256" key="1">
    <source>
        <dbReference type="SAM" id="MobiDB-lite"/>
    </source>
</evidence>
<feature type="region of interest" description="Disordered" evidence="1">
    <location>
        <begin position="149"/>
        <end position="175"/>
    </location>
</feature>